<keyword evidence="2" id="KW-1185">Reference proteome</keyword>
<dbReference type="Gene3D" id="1.10.510.10">
    <property type="entry name" value="Transferase(Phosphotransferase) domain 1"/>
    <property type="match status" value="1"/>
</dbReference>
<protein>
    <submittedName>
        <fullName evidence="1">Uncharacterized protein</fullName>
    </submittedName>
</protein>
<dbReference type="SUPFAM" id="SSF56112">
    <property type="entry name" value="Protein kinase-like (PK-like)"/>
    <property type="match status" value="1"/>
</dbReference>
<reference evidence="1 2" key="1">
    <citation type="journal article" date="2022" name="Plant J.">
        <title>Strategies of tolerance reflected in two North American maple genomes.</title>
        <authorList>
            <person name="McEvoy S.L."/>
            <person name="Sezen U.U."/>
            <person name="Trouern-Trend A."/>
            <person name="McMahon S.M."/>
            <person name="Schaberg P.G."/>
            <person name="Yang J."/>
            <person name="Wegrzyn J.L."/>
            <person name="Swenson N.G."/>
        </authorList>
    </citation>
    <scope>NUCLEOTIDE SEQUENCE [LARGE SCALE GENOMIC DNA]</scope>
    <source>
        <strain evidence="1">91603</strain>
    </source>
</reference>
<evidence type="ECO:0000313" key="1">
    <source>
        <dbReference type="EMBL" id="KAI9198733.1"/>
    </source>
</evidence>
<proteinExistence type="predicted"/>
<dbReference type="InterPro" id="IPR011009">
    <property type="entry name" value="Kinase-like_dom_sf"/>
</dbReference>
<dbReference type="AlphaFoldDB" id="A0AAD5JGW0"/>
<dbReference type="Proteomes" id="UP001064489">
    <property type="component" value="Chromosome 13"/>
</dbReference>
<dbReference type="EMBL" id="JAJSOW010000002">
    <property type="protein sequence ID" value="KAI9198733.1"/>
    <property type="molecule type" value="Genomic_DNA"/>
</dbReference>
<organism evidence="1 2">
    <name type="scientific">Acer negundo</name>
    <name type="common">Box elder</name>
    <dbReference type="NCBI Taxonomy" id="4023"/>
    <lineage>
        <taxon>Eukaryota</taxon>
        <taxon>Viridiplantae</taxon>
        <taxon>Streptophyta</taxon>
        <taxon>Embryophyta</taxon>
        <taxon>Tracheophyta</taxon>
        <taxon>Spermatophyta</taxon>
        <taxon>Magnoliopsida</taxon>
        <taxon>eudicotyledons</taxon>
        <taxon>Gunneridae</taxon>
        <taxon>Pentapetalae</taxon>
        <taxon>rosids</taxon>
        <taxon>malvids</taxon>
        <taxon>Sapindales</taxon>
        <taxon>Sapindaceae</taxon>
        <taxon>Hippocastanoideae</taxon>
        <taxon>Acereae</taxon>
        <taxon>Acer</taxon>
    </lineage>
</organism>
<accession>A0AAD5JGW0</accession>
<name>A0AAD5JGW0_ACENE</name>
<comment type="caution">
    <text evidence="1">The sequence shown here is derived from an EMBL/GenBank/DDBJ whole genome shotgun (WGS) entry which is preliminary data.</text>
</comment>
<sequence>MRSLFTEWTDGENIELWLAGSAPSWKHRLKILIGVVESMLYMQEQWPQVGYDLSTSSVLLSDNLEPLISRFKIGDRRSNYTANYIYKFGLLLLETIATNRRPNEEFERVRLVLLSTSECIIQEIYVW</sequence>
<gene>
    <name evidence="1" type="ORF">LWI28_021331</name>
</gene>
<evidence type="ECO:0000313" key="2">
    <source>
        <dbReference type="Proteomes" id="UP001064489"/>
    </source>
</evidence>